<protein>
    <recommendedName>
        <fullName evidence="2">Retrotransposon Copia-like N-terminal domain-containing protein</fullName>
    </recommendedName>
</protein>
<feature type="non-terminal residue" evidence="1">
    <location>
        <position position="1"/>
    </location>
</feature>
<reference evidence="1" key="1">
    <citation type="submission" date="2015-04" db="EMBL/GenBank/DDBJ databases">
        <title>The genome sequence of the plant pathogenic Rhizarian Plasmodiophora brassicae reveals insights in its biotrophic life cycle and the origin of chitin synthesis.</title>
        <authorList>
            <person name="Schwelm A."/>
            <person name="Fogelqvist J."/>
            <person name="Knaust A."/>
            <person name="Julke S."/>
            <person name="Lilja T."/>
            <person name="Dhandapani V."/>
            <person name="Bonilla-Rosso G."/>
            <person name="Karlsson M."/>
            <person name="Shevchenko A."/>
            <person name="Choi S.R."/>
            <person name="Kim H.G."/>
            <person name="Park J.Y."/>
            <person name="Lim Y.P."/>
            <person name="Ludwig-Muller J."/>
            <person name="Dixelius C."/>
        </authorList>
    </citation>
    <scope>NUCLEOTIDE SEQUENCE</scope>
    <source>
        <tissue evidence="1">Potato root galls</tissue>
    </source>
</reference>
<dbReference type="Pfam" id="PF14223">
    <property type="entry name" value="Retrotran_gag_2"/>
    <property type="match status" value="1"/>
</dbReference>
<proteinExistence type="predicted"/>
<dbReference type="EMBL" id="HACM01007763">
    <property type="protein sequence ID" value="CRZ08205.1"/>
    <property type="molecule type" value="Transcribed_RNA"/>
</dbReference>
<dbReference type="AlphaFoldDB" id="A0A0H5R1W3"/>
<feature type="non-terminal residue" evidence="1">
    <location>
        <position position="183"/>
    </location>
</feature>
<evidence type="ECO:0000313" key="1">
    <source>
        <dbReference type="EMBL" id="CRZ08205.1"/>
    </source>
</evidence>
<evidence type="ECO:0008006" key="2">
    <source>
        <dbReference type="Google" id="ProtNLM"/>
    </source>
</evidence>
<organism evidence="1">
    <name type="scientific">Spongospora subterranea</name>
    <dbReference type="NCBI Taxonomy" id="70186"/>
    <lineage>
        <taxon>Eukaryota</taxon>
        <taxon>Sar</taxon>
        <taxon>Rhizaria</taxon>
        <taxon>Endomyxa</taxon>
        <taxon>Phytomyxea</taxon>
        <taxon>Plasmodiophorida</taxon>
        <taxon>Plasmodiophoridae</taxon>
        <taxon>Spongospora</taxon>
    </lineage>
</organism>
<sequence length="183" mass="21025">PLLGELLLPLEHQRLNHIVFKIYVRLDEKSPFTMSNEGKPLVPVLDATNFINWRHRMANFLIEKDFDDVVGLDLDTFKPTKTQPKLSNETRKQDRKARAAIEHRVNDTVLTLISKCSTSHETWRSLHAHFHRKTMAVVVTALQRLVQTVKVEEIARIQSNMRLLVESDVTMADLPVAILLSNV</sequence>
<name>A0A0H5R1W3_9EUKA</name>
<accession>A0A0H5R1W3</accession>